<gene>
    <name evidence="1" type="ORF">GP2143_01685</name>
</gene>
<evidence type="ECO:0000313" key="2">
    <source>
        <dbReference type="Proteomes" id="UP000004931"/>
    </source>
</evidence>
<protein>
    <recommendedName>
        <fullName evidence="3">Kinase</fullName>
    </recommendedName>
</protein>
<dbReference type="AlphaFoldDB" id="A0YFW4"/>
<dbReference type="Proteomes" id="UP000004931">
    <property type="component" value="Unassembled WGS sequence"/>
</dbReference>
<evidence type="ECO:0000313" key="1">
    <source>
        <dbReference type="EMBL" id="EAW30214.1"/>
    </source>
</evidence>
<name>A0YFW4_9GAMM</name>
<dbReference type="EMBL" id="AAVT01000009">
    <property type="protein sequence ID" value="EAW30214.1"/>
    <property type="molecule type" value="Genomic_DNA"/>
</dbReference>
<dbReference type="OrthoDB" id="455474at2"/>
<dbReference type="eggNOG" id="COG4240">
    <property type="taxonomic scope" value="Bacteria"/>
</dbReference>
<reference evidence="1 2" key="1">
    <citation type="journal article" date="2010" name="J. Bacteriol.">
        <title>Genome sequence of the oligotrophic marine Gammaproteobacterium HTCC2143, isolated from the Oregon Coast.</title>
        <authorList>
            <person name="Oh H.M."/>
            <person name="Kang I."/>
            <person name="Ferriera S."/>
            <person name="Giovannoni S.J."/>
            <person name="Cho J.C."/>
        </authorList>
    </citation>
    <scope>NUCLEOTIDE SEQUENCE [LARGE SCALE GENOMIC DNA]</scope>
    <source>
        <strain evidence="1 2">HTCC2143</strain>
    </source>
</reference>
<accession>A0YFW4</accession>
<evidence type="ECO:0008006" key="3">
    <source>
        <dbReference type="Google" id="ProtNLM"/>
    </source>
</evidence>
<dbReference type="SUPFAM" id="SSF52540">
    <property type="entry name" value="P-loop containing nucleoside triphosphate hydrolases"/>
    <property type="match status" value="1"/>
</dbReference>
<proteinExistence type="predicted"/>
<comment type="caution">
    <text evidence="1">The sequence shown here is derived from an EMBL/GenBank/DDBJ whole genome shotgun (WGS) entry which is preliminary data.</text>
</comment>
<dbReference type="PANTHER" id="PTHR10285">
    <property type="entry name" value="URIDINE KINASE"/>
    <property type="match status" value="1"/>
</dbReference>
<keyword evidence="2" id="KW-1185">Reference proteome</keyword>
<dbReference type="InterPro" id="IPR027417">
    <property type="entry name" value="P-loop_NTPase"/>
</dbReference>
<organism evidence="1 2">
    <name type="scientific">marine gamma proteobacterium HTCC2143</name>
    <dbReference type="NCBI Taxonomy" id="247633"/>
    <lineage>
        <taxon>Bacteria</taxon>
        <taxon>Pseudomonadati</taxon>
        <taxon>Pseudomonadota</taxon>
        <taxon>Gammaproteobacteria</taxon>
        <taxon>Cellvibrionales</taxon>
        <taxon>Spongiibacteraceae</taxon>
        <taxon>BD1-7 clade</taxon>
    </lineage>
</organism>
<dbReference type="STRING" id="247633.GP2143_01685"/>
<dbReference type="Gene3D" id="3.40.50.300">
    <property type="entry name" value="P-loop containing nucleotide triphosphate hydrolases"/>
    <property type="match status" value="1"/>
</dbReference>
<sequence length="302" mass="34184">MRWQKVESSLATFISDHGLPDQFQLLAKRWYWPLARHLVDNQSSIHLLGINGAQGTGKSTLASLLKLFLEVGAGLNVVALSLDDFYRTRKERHTLANRVHPMLEVRGVPGTHDIQFAVATVTRLLHDKPETVVSLPVFDKSIDDRVTDLIWPAVTTPVDLVIFEGWCVGSKPEDDIALRLPVNALEAELDAKQVWRNYVNEQLASDYQTLFALMNGLVMLKAPSMGAVQEWRWLQEKKLIDLKGAGRSGVMSQKQVKQFIQYYERLTRHNLSEMPSRADLVYHLGSDHGINNATGKWSERTF</sequence>